<reference evidence="2 4" key="1">
    <citation type="submission" date="2019-12" db="EMBL/GenBank/DDBJ databases">
        <title>Actinomadura physcomitrii sp. nov., a novel actinomycete isolated from moss [Physcomitrium sphaericum (Ludw) Fuernr].</title>
        <authorList>
            <person name="Zhuang X."/>
        </authorList>
    </citation>
    <scope>NUCLEOTIDE SEQUENCE [LARGE SCALE GENOMIC DNA]</scope>
    <source>
        <strain evidence="2 4">LD22</strain>
    </source>
</reference>
<proteinExistence type="predicted"/>
<sequence>MEMKLEVVPVPVSDVDRAKEFYGERVGFVVDLDRTVPGGMRIVQLTPPGSGCSIHLVTGGSPGGLSGLTLVVSDVVAAHKELAGRGVPVGDVVHFENGAQVKGPGTEPWSTMAFFADPDGNAWVVQERPRGAGGQGGV</sequence>
<dbReference type="PROSITE" id="PS51819">
    <property type="entry name" value="VOC"/>
    <property type="match status" value="1"/>
</dbReference>
<dbReference type="InterPro" id="IPR029068">
    <property type="entry name" value="Glyas_Bleomycin-R_OHBP_Dase"/>
</dbReference>
<evidence type="ECO:0000259" key="1">
    <source>
        <dbReference type="PROSITE" id="PS51819"/>
    </source>
</evidence>
<protein>
    <submittedName>
        <fullName evidence="2">VOC family protein</fullName>
    </submittedName>
</protein>
<dbReference type="EMBL" id="WBMS02000042">
    <property type="protein sequence ID" value="MWA05891.1"/>
    <property type="molecule type" value="Genomic_DNA"/>
</dbReference>
<dbReference type="Gene3D" id="3.10.180.10">
    <property type="entry name" value="2,3-Dihydroxybiphenyl 1,2-Dioxygenase, domain 1"/>
    <property type="match status" value="1"/>
</dbReference>
<evidence type="ECO:0000313" key="2">
    <source>
        <dbReference type="EMBL" id="MWA04274.1"/>
    </source>
</evidence>
<organism evidence="2 4">
    <name type="scientific">Actinomadura physcomitrii</name>
    <dbReference type="NCBI Taxonomy" id="2650748"/>
    <lineage>
        <taxon>Bacteria</taxon>
        <taxon>Bacillati</taxon>
        <taxon>Actinomycetota</taxon>
        <taxon>Actinomycetes</taxon>
        <taxon>Streptosporangiales</taxon>
        <taxon>Thermomonosporaceae</taxon>
        <taxon>Actinomadura</taxon>
    </lineage>
</organism>
<name>A0A6I4MJE1_9ACTN</name>
<dbReference type="SUPFAM" id="SSF54593">
    <property type="entry name" value="Glyoxalase/Bleomycin resistance protein/Dihydroxybiphenyl dioxygenase"/>
    <property type="match status" value="1"/>
</dbReference>
<comment type="caution">
    <text evidence="2">The sequence shown here is derived from an EMBL/GenBank/DDBJ whole genome shotgun (WGS) entry which is preliminary data.</text>
</comment>
<dbReference type="Proteomes" id="UP000462055">
    <property type="component" value="Unassembled WGS sequence"/>
</dbReference>
<keyword evidence="4" id="KW-1185">Reference proteome</keyword>
<feature type="domain" description="VOC" evidence="1">
    <location>
        <begin position="4"/>
        <end position="128"/>
    </location>
</feature>
<accession>A0A6I4MJE1</accession>
<dbReference type="PANTHER" id="PTHR36437:SF2">
    <property type="entry name" value="GLYOXALASE_BLEOMYCIN RESISTANCE PROTEIN_DIOXYGENASE"/>
    <property type="match status" value="1"/>
</dbReference>
<gene>
    <name evidence="2" type="ORF">F8568_028635</name>
    <name evidence="3" type="ORF">F8568_037170</name>
</gene>
<dbReference type="InterPro" id="IPR004360">
    <property type="entry name" value="Glyas_Fos-R_dOase_dom"/>
</dbReference>
<dbReference type="AlphaFoldDB" id="A0A6I4MJE1"/>
<evidence type="ECO:0000313" key="4">
    <source>
        <dbReference type="Proteomes" id="UP000462055"/>
    </source>
</evidence>
<dbReference type="InterPro" id="IPR037523">
    <property type="entry name" value="VOC_core"/>
</dbReference>
<dbReference type="PANTHER" id="PTHR36437">
    <property type="entry name" value="GLYOXALASE/BLEOMYCIN RESISTANCE PROTEIN/DIOXYGENASE"/>
    <property type="match status" value="1"/>
</dbReference>
<dbReference type="EMBL" id="WBMS02000025">
    <property type="protein sequence ID" value="MWA04274.1"/>
    <property type="molecule type" value="Genomic_DNA"/>
</dbReference>
<evidence type="ECO:0000313" key="3">
    <source>
        <dbReference type="EMBL" id="MWA05891.1"/>
    </source>
</evidence>
<dbReference type="Pfam" id="PF00903">
    <property type="entry name" value="Glyoxalase"/>
    <property type="match status" value="1"/>
</dbReference>